<dbReference type="EMBL" id="JACHDB010000001">
    <property type="protein sequence ID" value="MBB5432216.1"/>
    <property type="molecule type" value="Genomic_DNA"/>
</dbReference>
<accession>A0A7W8QMK5</accession>
<keyword evidence="3" id="KW-1185">Reference proteome</keyword>
<feature type="compositionally biased region" description="Low complexity" evidence="1">
    <location>
        <begin position="58"/>
        <end position="67"/>
    </location>
</feature>
<dbReference type="RefSeq" id="WP_246528225.1">
    <property type="nucleotide sequence ID" value="NZ_BAAAJD010000002.1"/>
</dbReference>
<protein>
    <recommendedName>
        <fullName evidence="4">DUF4352 domain-containing protein</fullName>
    </recommendedName>
</protein>
<proteinExistence type="predicted"/>
<feature type="region of interest" description="Disordered" evidence="1">
    <location>
        <begin position="48"/>
        <end position="74"/>
    </location>
</feature>
<dbReference type="AlphaFoldDB" id="A0A7W8QMK5"/>
<name>A0A7W8QMK5_9ACTN</name>
<dbReference type="Proteomes" id="UP000572635">
    <property type="component" value="Unassembled WGS sequence"/>
</dbReference>
<feature type="compositionally biased region" description="Basic and acidic residues" evidence="1">
    <location>
        <begin position="1"/>
        <end position="16"/>
    </location>
</feature>
<feature type="region of interest" description="Disordered" evidence="1">
    <location>
        <begin position="1"/>
        <end position="30"/>
    </location>
</feature>
<evidence type="ECO:0008006" key="4">
    <source>
        <dbReference type="Google" id="ProtNLM"/>
    </source>
</evidence>
<organism evidence="2 3">
    <name type="scientific">Nocardiopsis composta</name>
    <dbReference type="NCBI Taxonomy" id="157465"/>
    <lineage>
        <taxon>Bacteria</taxon>
        <taxon>Bacillati</taxon>
        <taxon>Actinomycetota</taxon>
        <taxon>Actinomycetes</taxon>
        <taxon>Streptosporangiales</taxon>
        <taxon>Nocardiopsidaceae</taxon>
        <taxon>Nocardiopsis</taxon>
    </lineage>
</organism>
<reference evidence="2 3" key="1">
    <citation type="submission" date="2020-08" db="EMBL/GenBank/DDBJ databases">
        <title>Sequencing the genomes of 1000 actinobacteria strains.</title>
        <authorList>
            <person name="Klenk H.-P."/>
        </authorList>
    </citation>
    <scope>NUCLEOTIDE SEQUENCE [LARGE SCALE GENOMIC DNA]</scope>
    <source>
        <strain evidence="2 3">DSM 44551</strain>
    </source>
</reference>
<gene>
    <name evidence="2" type="ORF">HDA36_002300</name>
</gene>
<evidence type="ECO:0000313" key="2">
    <source>
        <dbReference type="EMBL" id="MBB5432216.1"/>
    </source>
</evidence>
<evidence type="ECO:0000256" key="1">
    <source>
        <dbReference type="SAM" id="MobiDB-lite"/>
    </source>
</evidence>
<evidence type="ECO:0000313" key="3">
    <source>
        <dbReference type="Proteomes" id="UP000572635"/>
    </source>
</evidence>
<sequence>MHENSDLFSPEGREDLATSPPRGGKTSRRGAAALAAATVLLLAGCSSGGDEEGGGSAAGSAEPANGGKVDPGSAEARETIASQDVSTLGTDLHVAVHSLARGAKTVELTFSVTNTGDEASDSLWSAFARHAGSYDLSGVELVDTANGRLHLTATDDEGACVCSGNLNTVDLDPGDSLLLSATFGAPPEDVESLTVRIPTVGSFDNVPLG</sequence>
<comment type="caution">
    <text evidence="2">The sequence shown here is derived from an EMBL/GenBank/DDBJ whole genome shotgun (WGS) entry which is preliminary data.</text>
</comment>